<dbReference type="EMBL" id="MDKC01000001">
    <property type="protein sequence ID" value="ODG93717.1"/>
    <property type="molecule type" value="Genomic_DNA"/>
</dbReference>
<dbReference type="RefSeq" id="WP_069031902.1">
    <property type="nucleotide sequence ID" value="NZ_MDKC01000001.1"/>
</dbReference>
<proteinExistence type="predicted"/>
<evidence type="ECO:0000313" key="3">
    <source>
        <dbReference type="EMBL" id="ODG93717.1"/>
    </source>
</evidence>
<evidence type="ECO:0008006" key="5">
    <source>
        <dbReference type="Google" id="ProtNLM"/>
    </source>
</evidence>
<evidence type="ECO:0000256" key="2">
    <source>
        <dbReference type="SAM" id="Phobius"/>
    </source>
</evidence>
<keyword evidence="2" id="KW-0812">Transmembrane</keyword>
<protein>
    <recommendedName>
        <fullName evidence="5">OmpH family outer membrane protein</fullName>
    </recommendedName>
</protein>
<keyword evidence="2" id="KW-0472">Membrane</keyword>
<keyword evidence="2" id="KW-1133">Transmembrane helix</keyword>
<name>A0ABX2ZYV0_9BACI</name>
<gene>
    <name evidence="3" type="ORF">BED47_00670</name>
</gene>
<feature type="transmembrane region" description="Helical" evidence="2">
    <location>
        <begin position="6"/>
        <end position="23"/>
    </location>
</feature>
<dbReference type="Proteomes" id="UP000094580">
    <property type="component" value="Unassembled WGS sequence"/>
</dbReference>
<accession>A0ABX2ZYV0</accession>
<reference evidence="3 4" key="1">
    <citation type="submission" date="2016-07" db="EMBL/GenBank/DDBJ databases">
        <authorList>
            <person name="Townsley L."/>
            <person name="Shank E.A."/>
        </authorList>
    </citation>
    <scope>NUCLEOTIDE SEQUENCE [LARGE SCALE GENOMIC DNA]</scope>
    <source>
        <strain evidence="3 4">CH01</strain>
    </source>
</reference>
<evidence type="ECO:0000313" key="4">
    <source>
        <dbReference type="Proteomes" id="UP000094580"/>
    </source>
</evidence>
<keyword evidence="4" id="KW-1185">Reference proteome</keyword>
<comment type="caution">
    <text evidence="3">The sequence shown here is derived from an EMBL/GenBank/DDBJ whole genome shotgun (WGS) entry which is preliminary data.</text>
</comment>
<sequence>MKNIMYVIITVVVIVVSGIFGWSKIQDAKIKKAEIELKQKEQTNKESAILEQDNQEKNKLENEKMYVENISKMYDSLLNDWNKAVDVETISLSPDKKRKLVDPIIKDLDEMIALETPEKYREQQNIIIDVANNIRGKAILATGEEETLDINMKLIELNIDFLDIKDVIQKLPTPGQ</sequence>
<keyword evidence="1" id="KW-0175">Coiled coil</keyword>
<evidence type="ECO:0000256" key="1">
    <source>
        <dbReference type="SAM" id="Coils"/>
    </source>
</evidence>
<feature type="coiled-coil region" evidence="1">
    <location>
        <begin position="23"/>
        <end position="70"/>
    </location>
</feature>
<organism evidence="3 4">
    <name type="scientific">Gottfriedia luciferensis</name>
    <dbReference type="NCBI Taxonomy" id="178774"/>
    <lineage>
        <taxon>Bacteria</taxon>
        <taxon>Bacillati</taxon>
        <taxon>Bacillota</taxon>
        <taxon>Bacilli</taxon>
        <taxon>Bacillales</taxon>
        <taxon>Bacillaceae</taxon>
        <taxon>Gottfriedia</taxon>
    </lineage>
</organism>